<organism evidence="2 3">
    <name type="scientific">Treponema ruminis</name>
    <dbReference type="NCBI Taxonomy" id="744515"/>
    <lineage>
        <taxon>Bacteria</taxon>
        <taxon>Pseudomonadati</taxon>
        <taxon>Spirochaetota</taxon>
        <taxon>Spirochaetia</taxon>
        <taxon>Spirochaetales</taxon>
        <taxon>Treponemataceae</taxon>
        <taxon>Treponema</taxon>
    </lineage>
</organism>
<feature type="signal peptide" evidence="1">
    <location>
        <begin position="1"/>
        <end position="21"/>
    </location>
</feature>
<evidence type="ECO:0000313" key="2">
    <source>
        <dbReference type="EMBL" id="MBB5226118.1"/>
    </source>
</evidence>
<reference evidence="2 3" key="1">
    <citation type="submission" date="2020-08" db="EMBL/GenBank/DDBJ databases">
        <title>Genomic Encyclopedia of Type Strains, Phase IV (KMG-IV): sequencing the most valuable type-strain genomes for metagenomic binning, comparative biology and taxonomic classification.</title>
        <authorList>
            <person name="Goeker M."/>
        </authorList>
    </citation>
    <scope>NUCLEOTIDE SEQUENCE [LARGE SCALE GENOMIC DNA]</scope>
    <source>
        <strain evidence="2 3">DSM 103462</strain>
    </source>
</reference>
<feature type="chain" id="PRO_5030534512" evidence="1">
    <location>
        <begin position="22"/>
        <end position="285"/>
    </location>
</feature>
<name>A0A7W8G936_9SPIR</name>
<dbReference type="EMBL" id="JACHFQ010000004">
    <property type="protein sequence ID" value="MBB5226118.1"/>
    <property type="molecule type" value="Genomic_DNA"/>
</dbReference>
<evidence type="ECO:0000313" key="3">
    <source>
        <dbReference type="Proteomes" id="UP000518887"/>
    </source>
</evidence>
<proteinExistence type="predicted"/>
<sequence length="285" mass="33049">MKRCFFSFILIFSLLCGFISAEDVISSYTRQKVEDFVTYRVTLKSVEHEAAYKEIDNLKKAALAELPLHAKDFEQEKCLLESLYFAEYYEHALNASGNQKELRAEMKRLMKNNFACIDARKKEQICEWMYQLSGDVTAYYMTRSVAATFLYGMRVKGFYEKALLVNKNRAISHVCLGNWCFYAPSLFGGGKGKALRHFENAEKCVVIPGEKYLVYIAMSQIHFENKKYNLASEYLEKAIALDLGRKDLDLIARCNKKGFSYFQYLRNRSGVDEEMSEEEKDDDDK</sequence>
<dbReference type="InterPro" id="IPR011990">
    <property type="entry name" value="TPR-like_helical_dom_sf"/>
</dbReference>
<dbReference type="RefSeq" id="WP_184659082.1">
    <property type="nucleotide sequence ID" value="NZ_CP031518.1"/>
</dbReference>
<dbReference type="AlphaFoldDB" id="A0A7W8G936"/>
<dbReference type="Gene3D" id="1.25.40.10">
    <property type="entry name" value="Tetratricopeptide repeat domain"/>
    <property type="match status" value="1"/>
</dbReference>
<evidence type="ECO:0000256" key="1">
    <source>
        <dbReference type="SAM" id="SignalP"/>
    </source>
</evidence>
<comment type="caution">
    <text evidence="2">The sequence shown here is derived from an EMBL/GenBank/DDBJ whole genome shotgun (WGS) entry which is preliminary data.</text>
</comment>
<keyword evidence="3" id="KW-1185">Reference proteome</keyword>
<dbReference type="Proteomes" id="UP000518887">
    <property type="component" value="Unassembled WGS sequence"/>
</dbReference>
<protein>
    <submittedName>
        <fullName evidence="2">Uncharacterized protein</fullName>
    </submittedName>
</protein>
<accession>A0A7W8G936</accession>
<gene>
    <name evidence="2" type="ORF">HNP76_001486</name>
</gene>
<keyword evidence="1" id="KW-0732">Signal</keyword>